<proteinExistence type="predicted"/>
<dbReference type="RefSeq" id="XP_017999212.1">
    <property type="nucleotide sequence ID" value="XM_018145257.1"/>
</dbReference>
<feature type="compositionally biased region" description="Acidic residues" evidence="1">
    <location>
        <begin position="121"/>
        <end position="142"/>
    </location>
</feature>
<dbReference type="VEuPathDB" id="FungiDB:AB675_5074"/>
<keyword evidence="3" id="KW-1185">Reference proteome</keyword>
<organism evidence="2 3">
    <name type="scientific">Cyphellophora attinorum</name>
    <dbReference type="NCBI Taxonomy" id="1664694"/>
    <lineage>
        <taxon>Eukaryota</taxon>
        <taxon>Fungi</taxon>
        <taxon>Dikarya</taxon>
        <taxon>Ascomycota</taxon>
        <taxon>Pezizomycotina</taxon>
        <taxon>Eurotiomycetes</taxon>
        <taxon>Chaetothyriomycetidae</taxon>
        <taxon>Chaetothyriales</taxon>
        <taxon>Cyphellophoraceae</taxon>
        <taxon>Cyphellophora</taxon>
    </lineage>
</organism>
<dbReference type="AlphaFoldDB" id="A0A0N0NLN7"/>
<evidence type="ECO:0000313" key="3">
    <source>
        <dbReference type="Proteomes" id="UP000038010"/>
    </source>
</evidence>
<dbReference type="EMBL" id="LFJN01000015">
    <property type="protein sequence ID" value="KPI39249.1"/>
    <property type="molecule type" value="Genomic_DNA"/>
</dbReference>
<evidence type="ECO:0000313" key="2">
    <source>
        <dbReference type="EMBL" id="KPI39249.1"/>
    </source>
</evidence>
<accession>A0A0N0NLN7</accession>
<feature type="compositionally biased region" description="Basic and acidic residues" evidence="1">
    <location>
        <begin position="107"/>
        <end position="120"/>
    </location>
</feature>
<sequence>MSLGKNFKSLPNDKKKAITLHLVIQHAQEPNIQRSPKSSESLVLPRNRSRYLAIKKEWQKAYEDICNDAGLAVGANSDTAEAAPATPKKRKANGTDKAKTPAKKKSKAAEGDESKVKEEPKDDDGDGDNDVKDEVDDESVSA</sequence>
<feature type="region of interest" description="Disordered" evidence="1">
    <location>
        <begin position="78"/>
        <end position="142"/>
    </location>
</feature>
<gene>
    <name evidence="2" type="ORF">AB675_5074</name>
</gene>
<evidence type="ECO:0000256" key="1">
    <source>
        <dbReference type="SAM" id="MobiDB-lite"/>
    </source>
</evidence>
<comment type="caution">
    <text evidence="2">The sequence shown here is derived from an EMBL/GenBank/DDBJ whole genome shotgun (WGS) entry which is preliminary data.</text>
</comment>
<protein>
    <submittedName>
        <fullName evidence="2">Uncharacterized protein</fullName>
    </submittedName>
</protein>
<dbReference type="Proteomes" id="UP000038010">
    <property type="component" value="Unassembled WGS sequence"/>
</dbReference>
<dbReference type="GeneID" id="28737137"/>
<reference evidence="2 3" key="1">
    <citation type="submission" date="2015-06" db="EMBL/GenBank/DDBJ databases">
        <title>Draft genome of the ant-associated black yeast Phialophora attae CBS 131958.</title>
        <authorList>
            <person name="Moreno L.F."/>
            <person name="Stielow B.J."/>
            <person name="de Hoog S."/>
            <person name="Vicente V.A."/>
            <person name="Weiss V.A."/>
            <person name="de Vries M."/>
            <person name="Cruz L.M."/>
            <person name="Souza E.M."/>
        </authorList>
    </citation>
    <scope>NUCLEOTIDE SEQUENCE [LARGE SCALE GENOMIC DNA]</scope>
    <source>
        <strain evidence="2 3">CBS 131958</strain>
    </source>
</reference>
<name>A0A0N0NLN7_9EURO</name>